<feature type="compositionally biased region" description="Acidic residues" evidence="3">
    <location>
        <begin position="211"/>
        <end position="223"/>
    </location>
</feature>
<dbReference type="InterPro" id="IPR018889">
    <property type="entry name" value="Arpin"/>
</dbReference>
<comment type="caution">
    <text evidence="4">The sequence shown here is derived from an EMBL/GenBank/DDBJ whole genome shotgun (WGS) entry which is preliminary data.</text>
</comment>
<evidence type="ECO:0000256" key="3">
    <source>
        <dbReference type="SAM" id="MobiDB-lite"/>
    </source>
</evidence>
<dbReference type="PANTHER" id="PTHR31199">
    <property type="entry name" value="ARPIN"/>
    <property type="match status" value="1"/>
</dbReference>
<name>A0A210QET1_MIZYE</name>
<reference evidence="4 5" key="1">
    <citation type="journal article" date="2017" name="Nat. Ecol. Evol.">
        <title>Scallop genome provides insights into evolution of bilaterian karyotype and development.</title>
        <authorList>
            <person name="Wang S."/>
            <person name="Zhang J."/>
            <person name="Jiao W."/>
            <person name="Li J."/>
            <person name="Xun X."/>
            <person name="Sun Y."/>
            <person name="Guo X."/>
            <person name="Huan P."/>
            <person name="Dong B."/>
            <person name="Zhang L."/>
            <person name="Hu X."/>
            <person name="Sun X."/>
            <person name="Wang J."/>
            <person name="Zhao C."/>
            <person name="Wang Y."/>
            <person name="Wang D."/>
            <person name="Huang X."/>
            <person name="Wang R."/>
            <person name="Lv J."/>
            <person name="Li Y."/>
            <person name="Zhang Z."/>
            <person name="Liu B."/>
            <person name="Lu W."/>
            <person name="Hui Y."/>
            <person name="Liang J."/>
            <person name="Zhou Z."/>
            <person name="Hou R."/>
            <person name="Li X."/>
            <person name="Liu Y."/>
            <person name="Li H."/>
            <person name="Ning X."/>
            <person name="Lin Y."/>
            <person name="Zhao L."/>
            <person name="Xing Q."/>
            <person name="Dou J."/>
            <person name="Li Y."/>
            <person name="Mao J."/>
            <person name="Guo H."/>
            <person name="Dou H."/>
            <person name="Li T."/>
            <person name="Mu C."/>
            <person name="Jiang W."/>
            <person name="Fu Q."/>
            <person name="Fu X."/>
            <person name="Miao Y."/>
            <person name="Liu J."/>
            <person name="Yu Q."/>
            <person name="Li R."/>
            <person name="Liao H."/>
            <person name="Li X."/>
            <person name="Kong Y."/>
            <person name="Jiang Z."/>
            <person name="Chourrout D."/>
            <person name="Li R."/>
            <person name="Bao Z."/>
        </authorList>
    </citation>
    <scope>NUCLEOTIDE SEQUENCE [LARGE SCALE GENOMIC DNA]</scope>
    <source>
        <strain evidence="4 5">PY_sf001</strain>
    </source>
</reference>
<dbReference type="OrthoDB" id="5953051at2759"/>
<feature type="region of interest" description="Disordered" evidence="3">
    <location>
        <begin position="191"/>
        <end position="223"/>
    </location>
</feature>
<dbReference type="EMBL" id="NEDP02003995">
    <property type="protein sequence ID" value="OWF47228.1"/>
    <property type="molecule type" value="Genomic_DNA"/>
</dbReference>
<evidence type="ECO:0000256" key="1">
    <source>
        <dbReference type="ARBA" id="ARBA00008453"/>
    </source>
</evidence>
<gene>
    <name evidence="4" type="ORF">KP79_PYT10641</name>
</gene>
<proteinExistence type="inferred from homology"/>
<sequence>MSRLYDNKPLANLPVGNVRVARVWSEAALASGDGVIIEGVLKGRGRVAVTDSGDTKHRYYLLYVDPDRVHRRKFDSSGNEVEPNFSETQKVRTGYLNSSYKVEAKGPTDRLTNQEAADLLANQELTRLTSKQQPSGCDQCLSLWLPENQTEKLEITEGDAIRVKSRGNGPVIFSIAKMEGQSASVSNFAGGEQVGGSWTDKIMGLKSTAPGEEEEEDDDQDWE</sequence>
<dbReference type="Pfam" id="PF10574">
    <property type="entry name" value="UPF0552"/>
    <property type="match status" value="1"/>
</dbReference>
<dbReference type="AlphaFoldDB" id="A0A210QET1"/>
<evidence type="ECO:0000313" key="4">
    <source>
        <dbReference type="EMBL" id="OWF47228.1"/>
    </source>
</evidence>
<evidence type="ECO:0000313" key="5">
    <source>
        <dbReference type="Proteomes" id="UP000242188"/>
    </source>
</evidence>
<accession>A0A210QET1</accession>
<dbReference type="PANTHER" id="PTHR31199:SF1">
    <property type="entry name" value="ARPIN"/>
    <property type="match status" value="1"/>
</dbReference>
<dbReference type="Proteomes" id="UP000242188">
    <property type="component" value="Unassembled WGS sequence"/>
</dbReference>
<organism evidence="4 5">
    <name type="scientific">Mizuhopecten yessoensis</name>
    <name type="common">Japanese scallop</name>
    <name type="synonym">Patinopecten yessoensis</name>
    <dbReference type="NCBI Taxonomy" id="6573"/>
    <lineage>
        <taxon>Eukaryota</taxon>
        <taxon>Metazoa</taxon>
        <taxon>Spiralia</taxon>
        <taxon>Lophotrochozoa</taxon>
        <taxon>Mollusca</taxon>
        <taxon>Bivalvia</taxon>
        <taxon>Autobranchia</taxon>
        <taxon>Pteriomorphia</taxon>
        <taxon>Pectinida</taxon>
        <taxon>Pectinoidea</taxon>
        <taxon>Pectinidae</taxon>
        <taxon>Mizuhopecten</taxon>
    </lineage>
</organism>
<protein>
    <recommendedName>
        <fullName evidence="2">Arpin</fullName>
    </recommendedName>
</protein>
<keyword evidence="5" id="KW-1185">Reference proteome</keyword>
<comment type="similarity">
    <text evidence="1">Belongs to the Arpin family.</text>
</comment>
<evidence type="ECO:0000256" key="2">
    <source>
        <dbReference type="ARBA" id="ARBA00019314"/>
    </source>
</evidence>
<dbReference type="GO" id="GO:0051126">
    <property type="term" value="P:negative regulation of actin nucleation"/>
    <property type="evidence" value="ECO:0007669"/>
    <property type="project" value="InterPro"/>
</dbReference>
<dbReference type="STRING" id="6573.A0A210QET1"/>